<comment type="caution">
    <text evidence="1">The sequence shown here is derived from an EMBL/GenBank/DDBJ whole genome shotgun (WGS) entry which is preliminary data.</text>
</comment>
<gene>
    <name evidence="1" type="ORF">LCGC14_1399940</name>
</gene>
<sequence length="119" mass="13167">MLVLDSNYQDAIRTLRYNWDAFPLTTLATWGSTVTFGSAIQDVTFEETLILDVINTDDAKEIDIISSVSENLVVSEFIADRIESTTNEVEIESDTSVGSEIESDVTPAEIVETVDETQI</sequence>
<dbReference type="EMBL" id="LAZR01009133">
    <property type="protein sequence ID" value="KKM74482.1"/>
    <property type="molecule type" value="Genomic_DNA"/>
</dbReference>
<dbReference type="AlphaFoldDB" id="A0A0F9MYY8"/>
<organism evidence="1">
    <name type="scientific">marine sediment metagenome</name>
    <dbReference type="NCBI Taxonomy" id="412755"/>
    <lineage>
        <taxon>unclassified sequences</taxon>
        <taxon>metagenomes</taxon>
        <taxon>ecological metagenomes</taxon>
    </lineage>
</organism>
<proteinExistence type="predicted"/>
<protein>
    <submittedName>
        <fullName evidence="1">Uncharacterized protein</fullName>
    </submittedName>
</protein>
<evidence type="ECO:0000313" key="1">
    <source>
        <dbReference type="EMBL" id="KKM74482.1"/>
    </source>
</evidence>
<reference evidence="1" key="1">
    <citation type="journal article" date="2015" name="Nature">
        <title>Complex archaea that bridge the gap between prokaryotes and eukaryotes.</title>
        <authorList>
            <person name="Spang A."/>
            <person name="Saw J.H."/>
            <person name="Jorgensen S.L."/>
            <person name="Zaremba-Niedzwiedzka K."/>
            <person name="Martijn J."/>
            <person name="Lind A.E."/>
            <person name="van Eijk R."/>
            <person name="Schleper C."/>
            <person name="Guy L."/>
            <person name="Ettema T.J."/>
        </authorList>
    </citation>
    <scope>NUCLEOTIDE SEQUENCE</scope>
</reference>
<accession>A0A0F9MYY8</accession>
<name>A0A0F9MYY8_9ZZZZ</name>